<feature type="region of interest" description="Disordered" evidence="1">
    <location>
        <begin position="1"/>
        <end position="78"/>
    </location>
</feature>
<organism evidence="2 3">
    <name type="scientific">Colletotrichum spaethianum</name>
    <dbReference type="NCBI Taxonomy" id="700344"/>
    <lineage>
        <taxon>Eukaryota</taxon>
        <taxon>Fungi</taxon>
        <taxon>Dikarya</taxon>
        <taxon>Ascomycota</taxon>
        <taxon>Pezizomycotina</taxon>
        <taxon>Sordariomycetes</taxon>
        <taxon>Hypocreomycetidae</taxon>
        <taxon>Glomerellales</taxon>
        <taxon>Glomerellaceae</taxon>
        <taxon>Colletotrichum</taxon>
        <taxon>Colletotrichum spaethianum species complex</taxon>
    </lineage>
</organism>
<sequence length="78" mass="8535">MAHTAVANTRTRPVTTPVVAQHDKYAADNMTRSASAEPTKPTKRKGTHYQLHSSRDGGVDDDDDVYYNMPLSLSPPPP</sequence>
<evidence type="ECO:0000256" key="1">
    <source>
        <dbReference type="SAM" id="MobiDB-lite"/>
    </source>
</evidence>
<evidence type="ECO:0000313" key="3">
    <source>
        <dbReference type="Proteomes" id="UP001055115"/>
    </source>
</evidence>
<dbReference type="AlphaFoldDB" id="A0AA37PEN1"/>
<dbReference type="Proteomes" id="UP001055115">
    <property type="component" value="Unassembled WGS sequence"/>
</dbReference>
<comment type="caution">
    <text evidence="2">The sequence shown here is derived from an EMBL/GenBank/DDBJ whole genome shotgun (WGS) entry which is preliminary data.</text>
</comment>
<proteinExistence type="predicted"/>
<dbReference type="GeneID" id="73331886"/>
<keyword evidence="3" id="KW-1185">Reference proteome</keyword>
<feature type="compositionally biased region" description="Low complexity" evidence="1">
    <location>
        <begin position="1"/>
        <end position="20"/>
    </location>
</feature>
<reference evidence="2 3" key="1">
    <citation type="submission" date="2022-03" db="EMBL/GenBank/DDBJ databases">
        <title>Genome data of Colletotrichum spp.</title>
        <authorList>
            <person name="Utami Y.D."/>
            <person name="Hiruma K."/>
        </authorList>
    </citation>
    <scope>NUCLEOTIDE SEQUENCE [LARGE SCALE GENOMIC DNA]</scope>
    <source>
        <strain evidence="2 3">MAFF 239500</strain>
    </source>
</reference>
<protein>
    <submittedName>
        <fullName evidence="2">Uncharacterized protein</fullName>
    </submittedName>
</protein>
<dbReference type="RefSeq" id="XP_049133253.1">
    <property type="nucleotide sequence ID" value="XM_049277296.1"/>
</dbReference>
<accession>A0AA37PEN1</accession>
<gene>
    <name evidence="2" type="ORF">ColSpa_11084</name>
</gene>
<name>A0AA37PEN1_9PEZI</name>
<dbReference type="EMBL" id="BQXU01000042">
    <property type="protein sequence ID" value="GKT50903.1"/>
    <property type="molecule type" value="Genomic_DNA"/>
</dbReference>
<evidence type="ECO:0000313" key="2">
    <source>
        <dbReference type="EMBL" id="GKT50903.1"/>
    </source>
</evidence>